<keyword evidence="5" id="KW-0456">Lyase</keyword>
<dbReference type="EC" id="4.3.2.3" evidence="5"/>
<dbReference type="SUPFAM" id="SSF56529">
    <property type="entry name" value="FAH"/>
    <property type="match status" value="1"/>
</dbReference>
<evidence type="ECO:0000256" key="2">
    <source>
        <dbReference type="ARBA" id="ARBA00022723"/>
    </source>
</evidence>
<evidence type="ECO:0000313" key="5">
    <source>
        <dbReference type="EMBL" id="QSQ10364.1"/>
    </source>
</evidence>
<dbReference type="GO" id="GO:0018773">
    <property type="term" value="F:acetylpyruvate hydrolase activity"/>
    <property type="evidence" value="ECO:0007669"/>
    <property type="project" value="TreeGrafter"/>
</dbReference>
<sequence length="255" mass="28203">MKVIRFADKNGTVRYGILQDRDIYGLEGDIFSDFTIGEKVGKLDDVQLLAPCSPGKVVCIGLNYKDHIQELNYKAPEEPTLFIKPSTSVIGPGEDIIYPPMSRRVDYEGELAVVIKNRMKDVTESRVYENILGYTCSNDVTARDLQERDIQWTRSKSFDTFCPIGPWIETDADPGSLKIYTLLNGEVVQSSNTSHLLFPVNKLISFISQVMTLNPGDVILTGTPAGVGPMNPGDTVEIAIEGIGSLKNTVRCHPF</sequence>
<reference evidence="5" key="1">
    <citation type="submission" date="2020-07" db="EMBL/GenBank/DDBJ databases">
        <title>Koleobacter methoxysyntrophicus gen. nov., sp. nov., a novel anaerobic bacterium isolated from deep subsurface oil field and proposal of Koleobacterales ord. nov. in the phylum Firmicutes.</title>
        <authorList>
            <person name="Sakamoto S."/>
            <person name="Tamaki H."/>
        </authorList>
    </citation>
    <scope>NUCLEOTIDE SEQUENCE</scope>
    <source>
        <strain evidence="5">NRmbB1</strain>
    </source>
</reference>
<accession>A0A8A0RQX7</accession>
<comment type="similarity">
    <text evidence="1">Belongs to the FAH family.</text>
</comment>
<dbReference type="GO" id="GO:0046872">
    <property type="term" value="F:metal ion binding"/>
    <property type="evidence" value="ECO:0007669"/>
    <property type="project" value="UniProtKB-KW"/>
</dbReference>
<dbReference type="RefSeq" id="WP_206707673.1">
    <property type="nucleotide sequence ID" value="NZ_CP059066.1"/>
</dbReference>
<dbReference type="GO" id="GO:0019752">
    <property type="term" value="P:carboxylic acid metabolic process"/>
    <property type="evidence" value="ECO:0007669"/>
    <property type="project" value="UniProtKB-ARBA"/>
</dbReference>
<name>A0A8A0RQX7_9FIRM</name>
<organism evidence="5 6">
    <name type="scientific">Koleobacter methoxysyntrophicus</name>
    <dbReference type="NCBI Taxonomy" id="2751313"/>
    <lineage>
        <taxon>Bacteria</taxon>
        <taxon>Bacillati</taxon>
        <taxon>Bacillota</taxon>
        <taxon>Clostridia</taxon>
        <taxon>Koleobacterales</taxon>
        <taxon>Koleobacteraceae</taxon>
        <taxon>Koleobacter</taxon>
    </lineage>
</organism>
<protein>
    <submittedName>
        <fullName evidence="5">Ureidoglycolate lyase</fullName>
        <ecNumber evidence="5">4.3.2.3</ecNumber>
    </submittedName>
</protein>
<feature type="domain" description="Fumarylacetoacetase-like C-terminal" evidence="3">
    <location>
        <begin position="56"/>
        <end position="251"/>
    </location>
</feature>
<dbReference type="Pfam" id="PF01557">
    <property type="entry name" value="FAA_hydrolase"/>
    <property type="match status" value="1"/>
</dbReference>
<dbReference type="Pfam" id="PF10370">
    <property type="entry name" value="Rv2993c-like_N"/>
    <property type="match status" value="1"/>
</dbReference>
<evidence type="ECO:0000256" key="1">
    <source>
        <dbReference type="ARBA" id="ARBA00010211"/>
    </source>
</evidence>
<feature type="domain" description="Rv2993c-like N-terminal" evidence="4">
    <location>
        <begin position="1"/>
        <end position="51"/>
    </location>
</feature>
<dbReference type="KEGG" id="kme:H0A61_02769"/>
<keyword evidence="6" id="KW-1185">Reference proteome</keyword>
<dbReference type="FunFam" id="3.90.850.10:FF:000002">
    <property type="entry name" value="2-hydroxyhepta-2,4-diene-1,7-dioate isomerase"/>
    <property type="match status" value="1"/>
</dbReference>
<dbReference type="Proteomes" id="UP000662904">
    <property type="component" value="Chromosome"/>
</dbReference>
<dbReference type="EMBL" id="CP059066">
    <property type="protein sequence ID" value="QSQ10364.1"/>
    <property type="molecule type" value="Genomic_DNA"/>
</dbReference>
<dbReference type="InterPro" id="IPR036663">
    <property type="entry name" value="Fumarylacetoacetase_C_sf"/>
</dbReference>
<gene>
    <name evidence="5" type="ORF">H0A61_02769</name>
</gene>
<evidence type="ECO:0000259" key="3">
    <source>
        <dbReference type="Pfam" id="PF01557"/>
    </source>
</evidence>
<dbReference type="AlphaFoldDB" id="A0A8A0RQX7"/>
<dbReference type="PANTHER" id="PTHR11820:SF7">
    <property type="entry name" value="ACYLPYRUVASE FAHD1, MITOCHONDRIAL"/>
    <property type="match status" value="1"/>
</dbReference>
<dbReference type="InterPro" id="IPR018833">
    <property type="entry name" value="Rv2993c-like_N"/>
</dbReference>
<keyword evidence="2" id="KW-0479">Metal-binding</keyword>
<evidence type="ECO:0000259" key="4">
    <source>
        <dbReference type="Pfam" id="PF10370"/>
    </source>
</evidence>
<dbReference type="Gene3D" id="3.90.850.10">
    <property type="entry name" value="Fumarylacetoacetase-like, C-terminal domain"/>
    <property type="match status" value="1"/>
</dbReference>
<proteinExistence type="inferred from homology"/>
<dbReference type="GO" id="GO:0016853">
    <property type="term" value="F:isomerase activity"/>
    <property type="evidence" value="ECO:0007669"/>
    <property type="project" value="UniProtKB-ARBA"/>
</dbReference>
<dbReference type="GO" id="GO:0050385">
    <property type="term" value="F:ureidoglycolate lyase activity"/>
    <property type="evidence" value="ECO:0007669"/>
    <property type="project" value="UniProtKB-EC"/>
</dbReference>
<evidence type="ECO:0000313" key="6">
    <source>
        <dbReference type="Proteomes" id="UP000662904"/>
    </source>
</evidence>
<dbReference type="PANTHER" id="PTHR11820">
    <property type="entry name" value="ACYLPYRUVASE"/>
    <property type="match status" value="1"/>
</dbReference>
<dbReference type="InterPro" id="IPR011234">
    <property type="entry name" value="Fumarylacetoacetase-like_C"/>
</dbReference>